<keyword evidence="2" id="KW-1185">Reference proteome</keyword>
<dbReference type="Proteomes" id="UP000008520">
    <property type="component" value="Chromosome"/>
</dbReference>
<sequence length="50" mass="5528">MFLASSICIKINDEDFVPIAKFALPYCKVLVSQQLGPFINTVLKDGLNVL</sequence>
<protein>
    <submittedName>
        <fullName evidence="1">Uncharacterized protein</fullName>
    </submittedName>
</protein>
<evidence type="ECO:0000313" key="2">
    <source>
        <dbReference type="Proteomes" id="UP000008520"/>
    </source>
</evidence>
<dbReference type="EMBL" id="AP009333">
    <property type="protein sequence ID" value="BAK60534.1"/>
    <property type="molecule type" value="Genomic_DNA"/>
</dbReference>
<gene>
    <name evidence="1" type="ordered locus">LCGL_1074</name>
</gene>
<accession>F9VDY3</accession>
<reference evidence="1 2" key="1">
    <citation type="journal article" date="2011" name="PLoS ONE">
        <title>Complete genome sequence and comparative analysis of the fish pathogen Lactococcus garvieae.</title>
        <authorList>
            <person name="Morita H."/>
            <person name="Toh H."/>
            <person name="Oshima K."/>
            <person name="Yoshizaki M."/>
            <person name="Kawanishi M."/>
            <person name="Nakaya K."/>
            <person name="Suzuki T."/>
            <person name="Miyauchi E."/>
            <person name="Ishii Y."/>
            <person name="Tanabe S."/>
            <person name="Murakami M."/>
            <person name="Hattori M."/>
        </authorList>
    </citation>
    <scope>NUCLEOTIDE SEQUENCE [LARGE SCALE GENOMIC DNA]</scope>
    <source>
        <strain evidence="1 2">Lg2</strain>
    </source>
</reference>
<proteinExistence type="predicted"/>
<dbReference type="AlphaFoldDB" id="F9VDY3"/>
<dbReference type="STRING" id="420890.LCGL_1074"/>
<name>F9VDY3_LACGL</name>
<dbReference type="HOGENOM" id="CLU_3119101_0_0_9"/>
<dbReference type="KEGG" id="lgv:LCGL_1074"/>
<organism evidence="1 2">
    <name type="scientific">Lactococcus garvieae (strain Lg2)</name>
    <name type="common">Enterococcus seriolicida</name>
    <dbReference type="NCBI Taxonomy" id="420890"/>
    <lineage>
        <taxon>Bacteria</taxon>
        <taxon>Bacillati</taxon>
        <taxon>Bacillota</taxon>
        <taxon>Bacilli</taxon>
        <taxon>Lactobacillales</taxon>
        <taxon>Streptococcaceae</taxon>
        <taxon>Lactococcus</taxon>
    </lineage>
</organism>
<evidence type="ECO:0000313" key="1">
    <source>
        <dbReference type="EMBL" id="BAK60534.1"/>
    </source>
</evidence>